<dbReference type="EMBL" id="FQWT01000005">
    <property type="protein sequence ID" value="SHH69136.1"/>
    <property type="molecule type" value="Genomic_DNA"/>
</dbReference>
<accession>A0A1M5V1T5</accession>
<gene>
    <name evidence="1" type="ORF">SAMN05421866_3500</name>
</gene>
<reference evidence="2" key="1">
    <citation type="submission" date="2016-11" db="EMBL/GenBank/DDBJ databases">
        <authorList>
            <person name="Varghese N."/>
            <person name="Submissions S."/>
        </authorList>
    </citation>
    <scope>NUCLEOTIDE SEQUENCE [LARGE SCALE GENOMIC DNA]</scope>
    <source>
        <strain evidence="2">DSM 19055</strain>
    </source>
</reference>
<proteinExistence type="predicted"/>
<evidence type="ECO:0000313" key="2">
    <source>
        <dbReference type="Proteomes" id="UP000184047"/>
    </source>
</evidence>
<dbReference type="STRING" id="421058.SAMN05421866_3500"/>
<dbReference type="Proteomes" id="UP000184047">
    <property type="component" value="Unassembled WGS sequence"/>
</dbReference>
<dbReference type="AlphaFoldDB" id="A0A1M5V1T5"/>
<protein>
    <submittedName>
        <fullName evidence="1">Uncharacterized protein</fullName>
    </submittedName>
</protein>
<sequence>MAEGLTGSAVNELEVSEREYESRIRAIKNLEKMKKIESTWCRVGVCLLRGSILTTFKPKKNGKTVRI</sequence>
<keyword evidence="2" id="KW-1185">Reference proteome</keyword>
<organism evidence="1 2">
    <name type="scientific">Chryseobacterium oranimense</name>
    <dbReference type="NCBI Taxonomy" id="421058"/>
    <lineage>
        <taxon>Bacteria</taxon>
        <taxon>Pseudomonadati</taxon>
        <taxon>Bacteroidota</taxon>
        <taxon>Flavobacteriia</taxon>
        <taxon>Flavobacteriales</taxon>
        <taxon>Weeksellaceae</taxon>
        <taxon>Chryseobacterium group</taxon>
        <taxon>Chryseobacterium</taxon>
    </lineage>
</organism>
<evidence type="ECO:0000313" key="1">
    <source>
        <dbReference type="EMBL" id="SHH69136.1"/>
    </source>
</evidence>
<name>A0A1M5V1T5_9FLAO</name>